<evidence type="ECO:0000313" key="4">
    <source>
        <dbReference type="Proteomes" id="UP000190831"/>
    </source>
</evidence>
<dbReference type="PANTHER" id="PTHR47551">
    <property type="entry name" value="TUBULIN--TYROSINE LIGASE PBY1-RELATED"/>
    <property type="match status" value="1"/>
</dbReference>
<feature type="domain" description="Survival protein SurE-like phosphatase/nucleotidase" evidence="2">
    <location>
        <begin position="3"/>
        <end position="218"/>
    </location>
</feature>
<dbReference type="SUPFAM" id="SSF56059">
    <property type="entry name" value="Glutathione synthetase ATP-binding domain-like"/>
    <property type="match status" value="1"/>
</dbReference>
<keyword evidence="1" id="KW-0175">Coiled coil</keyword>
<dbReference type="PANTHER" id="PTHR47551:SF1">
    <property type="entry name" value="TUBULIN--TYROSINE LIGASE PBY1-RELATED"/>
    <property type="match status" value="1"/>
</dbReference>
<dbReference type="EMBL" id="LT598486">
    <property type="protein sequence ID" value="SCW03710.1"/>
    <property type="molecule type" value="Genomic_DNA"/>
</dbReference>
<name>A0A1G4MIJ2_LACFM</name>
<dbReference type="PROSITE" id="PS51221">
    <property type="entry name" value="TTL"/>
    <property type="match status" value="1"/>
</dbReference>
<sequence length="740" mass="82629">MHILITNDDGPPDVRVSPYIRPLVQYIAKYRPDWRVTICVPDSQRSWIGKAHFAGKDVHARFGYMDLHAKDDVLLGPYMQPQRIMQGSVLPCIANPQIPADAIEWCMVDGTPATCTDIGLHHLSTSDVDLVLSGPNVGRNTSAAYITSSGTVGAAMEAVISGGKRAIALSWAYFDGVKHVSEEMMVAASAKSCEVIDALWRQWDADTELYSVNVPLVKSLGPDTKAVFAPILQTTWCSVYENGHDVDAHADADAGGQGITFKWSPDFKKQRDAIFASEGMNDGRAIESEMVSVTPLQAVFHQVAPLMGRELALAREPLRGSPAAAASGVIVLTIAQDEYIYQPLVAAFQRHLSGVAVVESAGAGAESAARRAADTMDETHADHLKMLQYGDYEQIDMERLMRDASYYANTYIYRKALIRKHYLSHTIHAYVAKHPDSVLKRASLETFPIDVDYAEFLDDALDECWELRQELESEQRWWILKPSMSDKAQGIRVFKTIQDLQAVFDSFEEEADGATDDAPPDENRVVTSQLRHFIVQEYVEKPLLLPSMQNRKFHIRCYVTCRGDLQVFVYQRMLALFAPSPFVAPGAEYTATDINQLSCHLTNTCIQTAEDAKQNAVREFDNLADLSEDDKNKIKEQIRDITRELFLAAVTTNRMNFQPLPNAFETFGLDFLVDSELNVKILEVNAFPDFKQTGAELKGLIDELFEDIVKKCVVPIFAEKTALPAGEHFVKVLDHKSHDW</sequence>
<dbReference type="STRING" id="4955.A0A1G4MIJ2"/>
<protein>
    <submittedName>
        <fullName evidence="3">LAFE_0G16512g1_1</fullName>
    </submittedName>
</protein>
<keyword evidence="4" id="KW-1185">Reference proteome</keyword>
<dbReference type="AlphaFoldDB" id="A0A1G4MIJ2"/>
<proteinExistence type="predicted"/>
<dbReference type="GO" id="GO:0016787">
    <property type="term" value="F:hydrolase activity"/>
    <property type="evidence" value="ECO:0007669"/>
    <property type="project" value="InterPro"/>
</dbReference>
<dbReference type="OrthoDB" id="202825at2759"/>
<reference evidence="3 4" key="1">
    <citation type="submission" date="2016-03" db="EMBL/GenBank/DDBJ databases">
        <authorList>
            <person name="Devillers H."/>
        </authorList>
    </citation>
    <scope>NUCLEOTIDE SEQUENCE [LARGE SCALE GENOMIC DNA]</scope>
    <source>
        <strain evidence="3">CBS 6772</strain>
    </source>
</reference>
<dbReference type="NCBIfam" id="TIGR00087">
    <property type="entry name" value="surE"/>
    <property type="match status" value="1"/>
</dbReference>
<dbReference type="InterPro" id="IPR036523">
    <property type="entry name" value="SurE-like_sf"/>
</dbReference>
<evidence type="ECO:0000259" key="2">
    <source>
        <dbReference type="Pfam" id="PF01975"/>
    </source>
</evidence>
<evidence type="ECO:0000313" key="3">
    <source>
        <dbReference type="EMBL" id="SCW03710.1"/>
    </source>
</evidence>
<gene>
    <name evidence="3" type="ORF">LAFE_0G16512G</name>
</gene>
<feature type="coiled-coil region" evidence="1">
    <location>
        <begin position="606"/>
        <end position="644"/>
    </location>
</feature>
<dbReference type="Proteomes" id="UP000190831">
    <property type="component" value="Chromosome G"/>
</dbReference>
<dbReference type="SUPFAM" id="SSF64167">
    <property type="entry name" value="SurE-like"/>
    <property type="match status" value="1"/>
</dbReference>
<dbReference type="OMA" id="TNTCFQE"/>
<accession>A0A1G4MIJ2</accession>
<evidence type="ECO:0000256" key="1">
    <source>
        <dbReference type="SAM" id="Coils"/>
    </source>
</evidence>
<dbReference type="Pfam" id="PF01975">
    <property type="entry name" value="SurE"/>
    <property type="match status" value="1"/>
</dbReference>
<dbReference type="InterPro" id="IPR004344">
    <property type="entry name" value="TTL/TTLL_fam"/>
</dbReference>
<dbReference type="Pfam" id="PF03133">
    <property type="entry name" value="TTL"/>
    <property type="match status" value="1"/>
</dbReference>
<dbReference type="Gene3D" id="3.30.470.20">
    <property type="entry name" value="ATP-grasp fold, B domain"/>
    <property type="match status" value="1"/>
</dbReference>
<dbReference type="GO" id="GO:0000932">
    <property type="term" value="C:P-body"/>
    <property type="evidence" value="ECO:0007669"/>
    <property type="project" value="TreeGrafter"/>
</dbReference>
<dbReference type="InterPro" id="IPR002828">
    <property type="entry name" value="SurE-like_Pase/nucleotidase"/>
</dbReference>
<organism evidence="3 4">
    <name type="scientific">Lachancea fermentati</name>
    <name type="common">Zygosaccharomyces fermentati</name>
    <dbReference type="NCBI Taxonomy" id="4955"/>
    <lineage>
        <taxon>Eukaryota</taxon>
        <taxon>Fungi</taxon>
        <taxon>Dikarya</taxon>
        <taxon>Ascomycota</taxon>
        <taxon>Saccharomycotina</taxon>
        <taxon>Saccharomycetes</taxon>
        <taxon>Saccharomycetales</taxon>
        <taxon>Saccharomycetaceae</taxon>
        <taxon>Lachancea</taxon>
    </lineage>
</organism>
<dbReference type="Gene3D" id="3.40.1210.10">
    <property type="entry name" value="Survival protein SurE-like phosphatase/nucleotidase"/>
    <property type="match status" value="1"/>
</dbReference>
<dbReference type="InterPro" id="IPR027746">
    <property type="entry name" value="TTL"/>
</dbReference>